<evidence type="ECO:0000256" key="6">
    <source>
        <dbReference type="ARBA" id="ARBA00023136"/>
    </source>
</evidence>
<evidence type="ECO:0000256" key="1">
    <source>
        <dbReference type="ARBA" id="ARBA00004571"/>
    </source>
</evidence>
<keyword evidence="3 8" id="KW-1134">Transmembrane beta strand</keyword>
<feature type="region of interest" description="Disordered" evidence="10">
    <location>
        <begin position="1"/>
        <end position="27"/>
    </location>
</feature>
<evidence type="ECO:0000313" key="14">
    <source>
        <dbReference type="Proteomes" id="UP000594873"/>
    </source>
</evidence>
<dbReference type="RefSeq" id="WP_200971327.1">
    <property type="nucleotide sequence ID" value="NZ_CP065592.1"/>
</dbReference>
<evidence type="ECO:0000256" key="3">
    <source>
        <dbReference type="ARBA" id="ARBA00022452"/>
    </source>
</evidence>
<evidence type="ECO:0000259" key="11">
    <source>
        <dbReference type="Pfam" id="PF00593"/>
    </source>
</evidence>
<dbReference type="InterPro" id="IPR036942">
    <property type="entry name" value="Beta-barrel_TonB_sf"/>
</dbReference>
<evidence type="ECO:0000256" key="9">
    <source>
        <dbReference type="RuleBase" id="RU003357"/>
    </source>
</evidence>
<keyword evidence="7 8" id="KW-0998">Cell outer membrane</keyword>
<dbReference type="InterPro" id="IPR037066">
    <property type="entry name" value="Plug_dom_sf"/>
</dbReference>
<dbReference type="Proteomes" id="UP000594873">
    <property type="component" value="Chromosome"/>
</dbReference>
<evidence type="ECO:0000256" key="5">
    <source>
        <dbReference type="ARBA" id="ARBA00023077"/>
    </source>
</evidence>
<keyword evidence="4 8" id="KW-0812">Transmembrane</keyword>
<accession>A0A7T2GIZ5</accession>
<organism evidence="13 14">
    <name type="scientific">Allosphingosinicella flava</name>
    <dbReference type="NCBI Taxonomy" id="2771430"/>
    <lineage>
        <taxon>Bacteria</taxon>
        <taxon>Pseudomonadati</taxon>
        <taxon>Pseudomonadota</taxon>
        <taxon>Alphaproteobacteria</taxon>
        <taxon>Sphingomonadales</taxon>
        <taxon>Sphingomonadaceae</taxon>
        <taxon>Allosphingosinicella</taxon>
    </lineage>
</organism>
<dbReference type="InterPro" id="IPR012910">
    <property type="entry name" value="Plug_dom"/>
</dbReference>
<dbReference type="Pfam" id="PF07715">
    <property type="entry name" value="Plug"/>
    <property type="match status" value="1"/>
</dbReference>
<dbReference type="Pfam" id="PF00593">
    <property type="entry name" value="TonB_dep_Rec_b-barrel"/>
    <property type="match status" value="1"/>
</dbReference>
<keyword evidence="5 9" id="KW-0798">TonB box</keyword>
<dbReference type="PANTHER" id="PTHR47234">
    <property type="match status" value="1"/>
</dbReference>
<dbReference type="SUPFAM" id="SSF56935">
    <property type="entry name" value="Porins"/>
    <property type="match status" value="1"/>
</dbReference>
<dbReference type="Gene3D" id="2.170.130.10">
    <property type="entry name" value="TonB-dependent receptor, plug domain"/>
    <property type="match status" value="1"/>
</dbReference>
<dbReference type="KEGG" id="sflv:IC614_10320"/>
<dbReference type="InterPro" id="IPR000531">
    <property type="entry name" value="Beta-barrel_TonB"/>
</dbReference>
<proteinExistence type="inferred from homology"/>
<keyword evidence="13" id="KW-0675">Receptor</keyword>
<evidence type="ECO:0000313" key="13">
    <source>
        <dbReference type="EMBL" id="QPQ54711.1"/>
    </source>
</evidence>
<comment type="subcellular location">
    <subcellularLocation>
        <location evidence="1 8">Cell outer membrane</location>
        <topology evidence="1 8">Multi-pass membrane protein</topology>
    </subcellularLocation>
</comment>
<keyword evidence="6 8" id="KW-0472">Membrane</keyword>
<comment type="similarity">
    <text evidence="8 9">Belongs to the TonB-dependent receptor family.</text>
</comment>
<evidence type="ECO:0000256" key="2">
    <source>
        <dbReference type="ARBA" id="ARBA00022448"/>
    </source>
</evidence>
<dbReference type="PROSITE" id="PS52016">
    <property type="entry name" value="TONB_DEPENDENT_REC_3"/>
    <property type="match status" value="1"/>
</dbReference>
<dbReference type="EMBL" id="CP065592">
    <property type="protein sequence ID" value="QPQ54711.1"/>
    <property type="molecule type" value="Genomic_DNA"/>
</dbReference>
<protein>
    <submittedName>
        <fullName evidence="13">TonB-dependent receptor</fullName>
    </submittedName>
</protein>
<name>A0A7T2GIZ5_9SPHN</name>
<evidence type="ECO:0000259" key="12">
    <source>
        <dbReference type="Pfam" id="PF07715"/>
    </source>
</evidence>
<keyword evidence="2 8" id="KW-0813">Transport</keyword>
<evidence type="ECO:0000256" key="4">
    <source>
        <dbReference type="ARBA" id="ARBA00022692"/>
    </source>
</evidence>
<gene>
    <name evidence="13" type="ORF">IC614_10320</name>
</gene>
<evidence type="ECO:0000256" key="7">
    <source>
        <dbReference type="ARBA" id="ARBA00023237"/>
    </source>
</evidence>
<feature type="domain" description="TonB-dependent receptor-like beta-barrel" evidence="11">
    <location>
        <begin position="442"/>
        <end position="937"/>
    </location>
</feature>
<dbReference type="PANTHER" id="PTHR47234:SF2">
    <property type="entry name" value="TONB-DEPENDENT RECEPTOR"/>
    <property type="match status" value="1"/>
</dbReference>
<dbReference type="Gene3D" id="2.40.170.20">
    <property type="entry name" value="TonB-dependent receptor, beta-barrel domain"/>
    <property type="match status" value="1"/>
</dbReference>
<keyword evidence="14" id="KW-1185">Reference proteome</keyword>
<evidence type="ECO:0000256" key="8">
    <source>
        <dbReference type="PROSITE-ProRule" id="PRU01360"/>
    </source>
</evidence>
<dbReference type="InterPro" id="IPR039426">
    <property type="entry name" value="TonB-dep_rcpt-like"/>
</dbReference>
<reference evidence="13 14" key="1">
    <citation type="submission" date="2020-11" db="EMBL/GenBank/DDBJ databases">
        <title>Genome seq and assembly of Sphingosinicella sp.</title>
        <authorList>
            <person name="Chhetri G."/>
        </authorList>
    </citation>
    <scope>NUCLEOTIDE SEQUENCE [LARGE SCALE GENOMIC DNA]</scope>
    <source>
        <strain evidence="13 14">UDD2</strain>
    </source>
</reference>
<dbReference type="AlphaFoldDB" id="A0A7T2GIZ5"/>
<evidence type="ECO:0000256" key="10">
    <source>
        <dbReference type="SAM" id="MobiDB-lite"/>
    </source>
</evidence>
<feature type="domain" description="TonB-dependent receptor plug" evidence="12">
    <location>
        <begin position="44"/>
        <end position="162"/>
    </location>
</feature>
<sequence>MPAYAQDTAPAQQEDVAPVPDQTGPTEEGEAIVVTGSILRNADEGPSPVTTVTAEALDQRGVSTIQEGLQQLVSNNGPAITNSFTANGAFAAGASAVSLRGLTTNSTLVLFDGLRAAYYPLADDGTRNFVDLNTIPDDIVERVEVLRDGASSSYGADAIAGVVNIITRREFEGVLARAQAGISSRGDAAEYRLSLTTGVGDLDTNGMNGYISGFYYRSESLANNQRPYPYNTDDERGICFEDVCGPNNVVNGLNGDGEFDSGVLTVTPAIVRPVDPVTGAPTGARYQQLQANCGNLPSYTLTAAERAANPSTPTTVCQEDFTSLYGNIQPEIERFGGSARFTAAIGETSEAYAQVNFLQTTSSYFGATGVVRGNAPAAVRPRFSTSTAGQPFAPGSGPLRLPVYVCPERVNCATSPNRTLNPNNPFAAAGQAAELRARFPVRQFDETVNRAYRAAIGVRGDISDNFSYNVDATAMHTDLRRTFEGYVYIQHLLDVIADGTYNWRDPSANSQDVIDYVIPTNIQNSTSDLYQVQGVVSGTVAQLPGGPLQLGVGASIRYEGLDNPSANPDDNGPTQRYFEINSFGAVGNRTVRSVFAELNAPIIDSLDINLSGRYDSYSSGQDAFSPKIGARFEPFSWVALRGTYSQGFRIPSFGEANSFPTTGFVNASSGIYTDSYLAPYGCSRATFSTCPSYIRGSYGLTSLATPDLKPEKSRSFTLGLVVEPIRNVTLTVDYYNIRKTDAIVSADTSEAIAAYYAGQPIPAGFNVIADAPDPNNPTLRPRIAFVESGYINAARIDSEGLDLGVTTTFDITDNIRWTSAAQATYIINLSQTQNDQTLSFEGTLGNYNLTAGSGTPEWRGSWQNTFDFGDFALTGTANYFDGYNLSAEDQFGPGTSGQCGFDPGFVPCDVDSYITFDLVGNWRINDNYDLYLTMLNVLDEMPPVDPVTYGAARYNPVQGGLGILGRYFKVGVKANF</sequence>
<dbReference type="GO" id="GO:0009279">
    <property type="term" value="C:cell outer membrane"/>
    <property type="evidence" value="ECO:0007669"/>
    <property type="project" value="UniProtKB-SubCell"/>
</dbReference>